<dbReference type="FunFam" id="3.40.50.12780:FF:000003">
    <property type="entry name" value="Long-chain-fatty-acid--CoA ligase FadD"/>
    <property type="match status" value="1"/>
</dbReference>
<gene>
    <name evidence="18" type="ORF">NQ318_001042</name>
</gene>
<keyword evidence="13" id="KW-0455">Luminescence</keyword>
<dbReference type="EMBL" id="JAPWTK010000002">
    <property type="protein sequence ID" value="KAJ8962649.1"/>
    <property type="molecule type" value="Genomic_DNA"/>
</dbReference>
<dbReference type="InterPro" id="IPR000873">
    <property type="entry name" value="AMP-dep_synth/lig_dom"/>
</dbReference>
<feature type="domain" description="AMP-binding enzyme C-terminal" evidence="17">
    <location>
        <begin position="746"/>
        <end position="822"/>
    </location>
</feature>
<dbReference type="GO" id="GO:0008218">
    <property type="term" value="P:bioluminescence"/>
    <property type="evidence" value="ECO:0007669"/>
    <property type="project" value="UniProtKB-KW"/>
</dbReference>
<keyword evidence="9" id="KW-0460">Magnesium</keyword>
<evidence type="ECO:0000259" key="17">
    <source>
        <dbReference type="Pfam" id="PF13193"/>
    </source>
</evidence>
<evidence type="ECO:0000256" key="2">
    <source>
        <dbReference type="ARBA" id="ARBA00004275"/>
    </source>
</evidence>
<dbReference type="PANTHER" id="PTHR24096:SF423">
    <property type="entry name" value="GM05240P"/>
    <property type="match status" value="1"/>
</dbReference>
<comment type="subcellular location">
    <subcellularLocation>
        <location evidence="2">Peroxisome</location>
    </subcellularLocation>
</comment>
<dbReference type="Pfam" id="PF13193">
    <property type="entry name" value="AMP-binding_C"/>
    <property type="match status" value="2"/>
</dbReference>
<evidence type="ECO:0000256" key="6">
    <source>
        <dbReference type="ARBA" id="ARBA00022723"/>
    </source>
</evidence>
<dbReference type="GO" id="GO:0005524">
    <property type="term" value="F:ATP binding"/>
    <property type="evidence" value="ECO:0007669"/>
    <property type="project" value="UniProtKB-KW"/>
</dbReference>
<keyword evidence="10" id="KW-0560">Oxidoreductase</keyword>
<dbReference type="InterPro" id="IPR025110">
    <property type="entry name" value="AMP-bd_C"/>
</dbReference>
<dbReference type="GO" id="GO:0004497">
    <property type="term" value="F:monooxygenase activity"/>
    <property type="evidence" value="ECO:0007669"/>
    <property type="project" value="UniProtKB-KW"/>
</dbReference>
<dbReference type="GO" id="GO:0046872">
    <property type="term" value="F:metal ion binding"/>
    <property type="evidence" value="ECO:0007669"/>
    <property type="project" value="UniProtKB-KW"/>
</dbReference>
<dbReference type="GO" id="GO:0005777">
    <property type="term" value="C:peroxisome"/>
    <property type="evidence" value="ECO:0007669"/>
    <property type="project" value="UniProtKB-SubCell"/>
</dbReference>
<comment type="caution">
    <text evidence="18">The sequence shown here is derived from an EMBL/GenBank/DDBJ whole genome shotgun (WGS) entry which is preliminary data.</text>
</comment>
<feature type="domain" description="AMP-binding enzyme C-terminal" evidence="17">
    <location>
        <begin position="249"/>
        <end position="301"/>
    </location>
</feature>
<dbReference type="Gene3D" id="2.30.38.10">
    <property type="entry name" value="Luciferase, Domain 3"/>
    <property type="match status" value="2"/>
</dbReference>
<feature type="domain" description="AMP-dependent synthetase/ligase" evidence="16">
    <location>
        <begin position="331"/>
        <end position="695"/>
    </location>
</feature>
<dbReference type="Proteomes" id="UP001162162">
    <property type="component" value="Unassembled WGS sequence"/>
</dbReference>
<dbReference type="AlphaFoldDB" id="A0AAV8ZEG7"/>
<evidence type="ECO:0000259" key="16">
    <source>
        <dbReference type="Pfam" id="PF00501"/>
    </source>
</evidence>
<evidence type="ECO:0000256" key="14">
    <source>
        <dbReference type="ARBA" id="ARBA00023262"/>
    </source>
</evidence>
<keyword evidence="6" id="KW-0479">Metal-binding</keyword>
<evidence type="ECO:0000313" key="19">
    <source>
        <dbReference type="Proteomes" id="UP001162162"/>
    </source>
</evidence>
<evidence type="ECO:0000256" key="1">
    <source>
        <dbReference type="ARBA" id="ARBA00001946"/>
    </source>
</evidence>
<dbReference type="InterPro" id="IPR045851">
    <property type="entry name" value="AMP-bd_C_sf"/>
</dbReference>
<evidence type="ECO:0000256" key="10">
    <source>
        <dbReference type="ARBA" id="ARBA00023002"/>
    </source>
</evidence>
<evidence type="ECO:0000313" key="18">
    <source>
        <dbReference type="EMBL" id="KAJ8962649.1"/>
    </source>
</evidence>
<keyword evidence="14" id="KW-0599">Photoprotein</keyword>
<comment type="cofactor">
    <cofactor evidence="1">
        <name>Mg(2+)</name>
        <dbReference type="ChEBI" id="CHEBI:18420"/>
    </cofactor>
</comment>
<evidence type="ECO:0000256" key="8">
    <source>
        <dbReference type="ARBA" id="ARBA00022840"/>
    </source>
</evidence>
<keyword evidence="7" id="KW-0547">Nucleotide-binding</keyword>
<dbReference type="SUPFAM" id="SSF56801">
    <property type="entry name" value="Acetyl-CoA synthetase-like"/>
    <property type="match status" value="2"/>
</dbReference>
<evidence type="ECO:0000256" key="9">
    <source>
        <dbReference type="ARBA" id="ARBA00022842"/>
    </source>
</evidence>
<proteinExistence type="inferred from homology"/>
<name>A0AAV8ZEG7_9CUCU</name>
<reference evidence="18" key="1">
    <citation type="journal article" date="2023" name="Insect Mol. Biol.">
        <title>Genome sequencing provides insights into the evolution of gene families encoding plant cell wall-degrading enzymes in longhorned beetles.</title>
        <authorList>
            <person name="Shin N.R."/>
            <person name="Okamura Y."/>
            <person name="Kirsch R."/>
            <person name="Pauchet Y."/>
        </authorList>
    </citation>
    <scope>NUCLEOTIDE SEQUENCE</scope>
    <source>
        <strain evidence="18">AMC_N1</strain>
    </source>
</reference>
<protein>
    <recommendedName>
        <fullName evidence="5">Luciferin 4-monooxygenase</fullName>
        <ecNumber evidence="4">1.13.12.7</ecNumber>
    </recommendedName>
</protein>
<dbReference type="GO" id="GO:0016405">
    <property type="term" value="F:CoA-ligase activity"/>
    <property type="evidence" value="ECO:0007669"/>
    <property type="project" value="TreeGrafter"/>
</dbReference>
<comment type="catalytic activity">
    <reaction evidence="15">
        <text>firefly D-luciferin + ATP + O2 = firefly oxyluciferin + hnu + AMP + CO2 + diphosphate</text>
        <dbReference type="Rhea" id="RHEA:10732"/>
        <dbReference type="ChEBI" id="CHEBI:15379"/>
        <dbReference type="ChEBI" id="CHEBI:16526"/>
        <dbReference type="ChEBI" id="CHEBI:16792"/>
        <dbReference type="ChEBI" id="CHEBI:30212"/>
        <dbReference type="ChEBI" id="CHEBI:30616"/>
        <dbReference type="ChEBI" id="CHEBI:33019"/>
        <dbReference type="ChEBI" id="CHEBI:58038"/>
        <dbReference type="ChEBI" id="CHEBI:456215"/>
        <dbReference type="EC" id="1.13.12.7"/>
    </reaction>
</comment>
<evidence type="ECO:0000256" key="15">
    <source>
        <dbReference type="ARBA" id="ARBA00048497"/>
    </source>
</evidence>
<dbReference type="Gene3D" id="3.30.300.30">
    <property type="match status" value="2"/>
</dbReference>
<evidence type="ECO:0000256" key="13">
    <source>
        <dbReference type="ARBA" id="ARBA00023223"/>
    </source>
</evidence>
<keyword evidence="19" id="KW-1185">Reference proteome</keyword>
<evidence type="ECO:0000256" key="3">
    <source>
        <dbReference type="ARBA" id="ARBA00006432"/>
    </source>
</evidence>
<keyword evidence="12" id="KW-0576">Peroxisome</keyword>
<dbReference type="InterPro" id="IPR020845">
    <property type="entry name" value="AMP-binding_CS"/>
</dbReference>
<evidence type="ECO:0000256" key="12">
    <source>
        <dbReference type="ARBA" id="ARBA00023140"/>
    </source>
</evidence>
<comment type="similarity">
    <text evidence="3">Belongs to the ATP-dependent AMP-binding enzyme family.</text>
</comment>
<dbReference type="Pfam" id="PF00501">
    <property type="entry name" value="AMP-binding"/>
    <property type="match status" value="2"/>
</dbReference>
<dbReference type="PANTHER" id="PTHR24096">
    <property type="entry name" value="LONG-CHAIN-FATTY-ACID--COA LIGASE"/>
    <property type="match status" value="1"/>
</dbReference>
<keyword evidence="8" id="KW-0067">ATP-binding</keyword>
<dbReference type="PROSITE" id="PS00455">
    <property type="entry name" value="AMP_BINDING"/>
    <property type="match status" value="1"/>
</dbReference>
<feature type="domain" description="AMP-dependent synthetase/ligase" evidence="16">
    <location>
        <begin position="1"/>
        <end position="198"/>
    </location>
</feature>
<dbReference type="FunFam" id="3.30.300.30:FF:000007">
    <property type="entry name" value="4-coumarate--CoA ligase 2"/>
    <property type="match status" value="1"/>
</dbReference>
<accession>A0AAV8ZEG7</accession>
<evidence type="ECO:0000256" key="5">
    <source>
        <dbReference type="ARBA" id="ARBA00019043"/>
    </source>
</evidence>
<evidence type="ECO:0000256" key="7">
    <source>
        <dbReference type="ARBA" id="ARBA00022741"/>
    </source>
</evidence>
<dbReference type="Gene3D" id="3.40.50.980">
    <property type="match status" value="3"/>
</dbReference>
<sequence length="843" mass="93824">MPKGVLLSHFNVLVRVAHTRDPRYKFDVDKSMLGLMPFFHGYGLIVSLCSIINSDQLVVLKKFDEDVFLRALQDYKISFLPLAPPLAIFLEKSPKVLKYDLSHVKSIVCGAAPLSKDTELGLKKRLKSLECIQQAYGLTEATLAVTLLDRKTVRSGSSGRVASYMSCKVRDPETGKSLGPNQVGELCFKGPMLMMGYYNDEKATRESFTSDGWLKTGDLGYYDDEGYFYIVDRLKELVKYKGFQVAPAELEAILLTHPKVRDAGVVGLPDELAGELPLAFVVKRDGAEISEQELQKFVAREDNTFVIRGPTPAAQISKRTLGEEILHSLLQNKPDGDAMIDAVTGEALSRRFLLRAACDTATALRRCGCTKGTVISICCDNSLQFFTPVVASLFLGCIVAPLNYNYTLEELEHALDISKPKIIFCSREVLPKFTELKRKRDHIDKVDCNETLAGAETMETFIERALMGQRVIPENFQPLTDDPAKLGAFILCSSGTTGMPKGVLLSHLNVLVRVAHRSEPRYKYDIESVLGLMPFFHGYGLIVSLSCIISSDQIIVLKRFDEDDFLRALQDYKISFLPLAPPLAVFLEKSPKVLKYDLSHLKYIVCGAAPLSKDTELGLKKRLKSLETIQQAYGLTEATLGVTLLDSKTERPGSSGKVVTYMSCKVRDPETGKSLGPNQIGELCFKGPMVMMGYYNDEKATRESFTSDGWLKTGDLGYYDDEGYFYIVDRLKELVKYKGFQVAPAELEAILLTHPKVRDVGVVGLPDELAGELPLAFVVKRDGAEVSEQELQEFVARVVSPQKRLRGGVVFVSEIPKNPSGKILRRVLRERLKTYKGKQESKL</sequence>
<organism evidence="18 19">
    <name type="scientific">Aromia moschata</name>
    <dbReference type="NCBI Taxonomy" id="1265417"/>
    <lineage>
        <taxon>Eukaryota</taxon>
        <taxon>Metazoa</taxon>
        <taxon>Ecdysozoa</taxon>
        <taxon>Arthropoda</taxon>
        <taxon>Hexapoda</taxon>
        <taxon>Insecta</taxon>
        <taxon>Pterygota</taxon>
        <taxon>Neoptera</taxon>
        <taxon>Endopterygota</taxon>
        <taxon>Coleoptera</taxon>
        <taxon>Polyphaga</taxon>
        <taxon>Cucujiformia</taxon>
        <taxon>Chrysomeloidea</taxon>
        <taxon>Cerambycidae</taxon>
        <taxon>Cerambycinae</taxon>
        <taxon>Callichromatini</taxon>
        <taxon>Aromia</taxon>
    </lineage>
</organism>
<keyword evidence="11" id="KW-0503">Monooxygenase</keyword>
<evidence type="ECO:0000256" key="11">
    <source>
        <dbReference type="ARBA" id="ARBA00023033"/>
    </source>
</evidence>
<evidence type="ECO:0000256" key="4">
    <source>
        <dbReference type="ARBA" id="ARBA00012532"/>
    </source>
</evidence>
<dbReference type="EC" id="1.13.12.7" evidence="4"/>